<feature type="transmembrane region" description="Helical" evidence="1">
    <location>
        <begin position="28"/>
        <end position="46"/>
    </location>
</feature>
<evidence type="ECO:0000313" key="3">
    <source>
        <dbReference type="Proteomes" id="UP000272729"/>
    </source>
</evidence>
<feature type="transmembrane region" description="Helical" evidence="1">
    <location>
        <begin position="52"/>
        <end position="70"/>
    </location>
</feature>
<dbReference type="Proteomes" id="UP000272729">
    <property type="component" value="Unassembled WGS sequence"/>
</dbReference>
<name>A0A495XPC5_9PSEU</name>
<gene>
    <name evidence="2" type="ORF">DFJ66_7657</name>
</gene>
<keyword evidence="3" id="KW-1185">Reference proteome</keyword>
<organism evidence="2 3">
    <name type="scientific">Saccharothrix variisporea</name>
    <dbReference type="NCBI Taxonomy" id="543527"/>
    <lineage>
        <taxon>Bacteria</taxon>
        <taxon>Bacillati</taxon>
        <taxon>Actinomycetota</taxon>
        <taxon>Actinomycetes</taxon>
        <taxon>Pseudonocardiales</taxon>
        <taxon>Pseudonocardiaceae</taxon>
        <taxon>Saccharothrix</taxon>
    </lineage>
</organism>
<feature type="transmembrane region" description="Helical" evidence="1">
    <location>
        <begin position="101"/>
        <end position="119"/>
    </location>
</feature>
<feature type="transmembrane region" description="Helical" evidence="1">
    <location>
        <begin position="77"/>
        <end position="95"/>
    </location>
</feature>
<protein>
    <submittedName>
        <fullName evidence="2">Uncharacterized protein</fullName>
    </submittedName>
</protein>
<keyword evidence="1" id="KW-0472">Membrane</keyword>
<keyword evidence="1" id="KW-0812">Transmembrane</keyword>
<reference evidence="2 3" key="1">
    <citation type="submission" date="2018-10" db="EMBL/GenBank/DDBJ databases">
        <title>Sequencing the genomes of 1000 actinobacteria strains.</title>
        <authorList>
            <person name="Klenk H.-P."/>
        </authorList>
    </citation>
    <scope>NUCLEOTIDE SEQUENCE [LARGE SCALE GENOMIC DNA]</scope>
    <source>
        <strain evidence="2 3">DSM 43911</strain>
    </source>
</reference>
<evidence type="ECO:0000313" key="2">
    <source>
        <dbReference type="EMBL" id="RKT74313.1"/>
    </source>
</evidence>
<evidence type="ECO:0000256" key="1">
    <source>
        <dbReference type="SAM" id="Phobius"/>
    </source>
</evidence>
<dbReference type="AlphaFoldDB" id="A0A495XPC5"/>
<dbReference type="EMBL" id="RBXR01000001">
    <property type="protein sequence ID" value="RKT74313.1"/>
    <property type="molecule type" value="Genomic_DNA"/>
</dbReference>
<accession>A0A495XPC5</accession>
<proteinExistence type="predicted"/>
<sequence length="242" mass="25631">MMGVWVPFFVHEAVRGVFRRRWRRVRSLVVAGFFGPPVESLVTVLVGGGGGTVWWVVLAVGCLLPVGFFLARGYVRWSGWAVVAAGAVLQAVGVVGVTGRAVLVVPPLVAGVLGVLLVVRAHGVLLDTADGAVAGTSLVVRSRARAVRGVGVWKPVLATASMDDKWLRWRVGDDLHGGRVLLRDIRAVWVAQAAGPPGGPVVAVRAGERVVHLVVGDPEGFAWLLDRRVRVLGSTSDPPSRT</sequence>
<comment type="caution">
    <text evidence="2">The sequence shown here is derived from an EMBL/GenBank/DDBJ whole genome shotgun (WGS) entry which is preliminary data.</text>
</comment>
<keyword evidence="1" id="KW-1133">Transmembrane helix</keyword>